<dbReference type="PANTHER" id="PTHR30442">
    <property type="entry name" value="IRON III DICITRATE TRANSPORT PROTEIN FECA"/>
    <property type="match status" value="1"/>
</dbReference>
<dbReference type="PROSITE" id="PS52016">
    <property type="entry name" value="TONB_DEPENDENT_REC_3"/>
    <property type="match status" value="1"/>
</dbReference>
<reference evidence="2 3" key="1">
    <citation type="submission" date="2018-03" db="EMBL/GenBank/DDBJ databases">
        <title>Blue discolouration in mozzarella cheese caused by Pseudomonas fluorescens.</title>
        <authorList>
            <person name="Chiesa F."/>
            <person name="Dalmasso A."/>
            <person name="Lomonaco S."/>
        </authorList>
    </citation>
    <scope>NUCLEOTIDE SEQUENCE [LARGE SCALE GENOMIC DNA]</scope>
    <source>
        <strain evidence="2 3">11293</strain>
    </source>
</reference>
<feature type="non-terminal residue" evidence="2">
    <location>
        <position position="77"/>
    </location>
</feature>
<gene>
    <name evidence="2" type="ORF">C7A10_32985</name>
</gene>
<dbReference type="PANTHER" id="PTHR30442:SF0">
    <property type="entry name" value="FE(3+) DICITRATE TRANSPORT PROTEIN FECA"/>
    <property type="match status" value="1"/>
</dbReference>
<accession>A0A2T0HI93</accession>
<sequence>FAQYGYPQLSMAQISACNLESIDVLCGAGSVRYGLQNIGGMIHFVNRAIPQNFSGEVDATLQTTAHGGWKNVESAFM</sequence>
<keyword evidence="1" id="KW-0813">Transport</keyword>
<dbReference type="RefSeq" id="WP_258178653.1">
    <property type="nucleotide sequence ID" value="NZ_PVUH01000326.1"/>
</dbReference>
<keyword evidence="1" id="KW-0998">Cell outer membrane</keyword>
<dbReference type="AlphaFoldDB" id="A0A2T0HI93"/>
<feature type="non-terminal residue" evidence="2">
    <location>
        <position position="1"/>
    </location>
</feature>
<comment type="similarity">
    <text evidence="1">Belongs to the TonB-dependent receptor family.</text>
</comment>
<keyword evidence="1" id="KW-1134">Transmembrane beta strand</keyword>
<evidence type="ECO:0000313" key="3">
    <source>
        <dbReference type="Proteomes" id="UP000239731"/>
    </source>
</evidence>
<dbReference type="InterPro" id="IPR037066">
    <property type="entry name" value="Plug_dom_sf"/>
</dbReference>
<organism evidence="2 3">
    <name type="scientific">Pseudomonas fluorescens</name>
    <dbReference type="NCBI Taxonomy" id="294"/>
    <lineage>
        <taxon>Bacteria</taxon>
        <taxon>Pseudomonadati</taxon>
        <taxon>Pseudomonadota</taxon>
        <taxon>Gammaproteobacteria</taxon>
        <taxon>Pseudomonadales</taxon>
        <taxon>Pseudomonadaceae</taxon>
        <taxon>Pseudomonas</taxon>
    </lineage>
</organism>
<dbReference type="Gene3D" id="2.170.130.10">
    <property type="entry name" value="TonB-dependent receptor, plug domain"/>
    <property type="match status" value="1"/>
</dbReference>
<dbReference type="GO" id="GO:0009279">
    <property type="term" value="C:cell outer membrane"/>
    <property type="evidence" value="ECO:0007669"/>
    <property type="project" value="UniProtKB-SubCell"/>
</dbReference>
<dbReference type="SUPFAM" id="SSF56935">
    <property type="entry name" value="Porins"/>
    <property type="match status" value="1"/>
</dbReference>
<comment type="subcellular location">
    <subcellularLocation>
        <location evidence="1">Cell outer membrane</location>
        <topology evidence="1">Multi-pass membrane protein</topology>
    </subcellularLocation>
</comment>
<name>A0A2T0HI93_PSEFL</name>
<proteinExistence type="inferred from homology"/>
<dbReference type="InterPro" id="IPR039426">
    <property type="entry name" value="TonB-dep_rcpt-like"/>
</dbReference>
<evidence type="ECO:0000313" key="2">
    <source>
        <dbReference type="EMBL" id="PRW72593.1"/>
    </source>
</evidence>
<keyword evidence="1" id="KW-0812">Transmembrane</keyword>
<comment type="caution">
    <text evidence="2">The sequence shown here is derived from an EMBL/GenBank/DDBJ whole genome shotgun (WGS) entry which is preliminary data.</text>
</comment>
<dbReference type="GO" id="GO:0033214">
    <property type="term" value="P:siderophore-iron import into cell"/>
    <property type="evidence" value="ECO:0007669"/>
    <property type="project" value="TreeGrafter"/>
</dbReference>
<keyword evidence="1" id="KW-0472">Membrane</keyword>
<evidence type="ECO:0000256" key="1">
    <source>
        <dbReference type="PROSITE-ProRule" id="PRU01360"/>
    </source>
</evidence>
<keyword evidence="2" id="KW-0675">Receptor</keyword>
<dbReference type="EMBL" id="PVUH01000326">
    <property type="protein sequence ID" value="PRW72593.1"/>
    <property type="molecule type" value="Genomic_DNA"/>
</dbReference>
<dbReference type="Proteomes" id="UP000239731">
    <property type="component" value="Unassembled WGS sequence"/>
</dbReference>
<protein>
    <submittedName>
        <fullName evidence="2">TonB-dependent siderophore receptor</fullName>
    </submittedName>
</protein>